<keyword evidence="1" id="KW-0238">DNA-binding</keyword>
<name>A0A0R1X5C5_9LACO</name>
<evidence type="ECO:0000256" key="1">
    <source>
        <dbReference type="PROSITE-ProRule" id="PRU01076"/>
    </source>
</evidence>
<evidence type="ECO:0000313" key="3">
    <source>
        <dbReference type="EMBL" id="KRM25346.1"/>
    </source>
</evidence>
<dbReference type="GO" id="GO:0003677">
    <property type="term" value="F:DNA binding"/>
    <property type="evidence" value="ECO:0007669"/>
    <property type="project" value="UniProtKB-UniRule"/>
</dbReference>
<evidence type="ECO:0000259" key="2">
    <source>
        <dbReference type="PROSITE" id="PS51740"/>
    </source>
</evidence>
<gene>
    <name evidence="3" type="ORF">FD32_GL000870</name>
</gene>
<sequence>MAIKSPTKIFKSGNSSAVRISKDIMDAAGLKVGDKINVTLNSHDGSVVIKAADTDNKAHDHFSEILNQGLDEDQAILDFLKDK</sequence>
<dbReference type="PATRIC" id="fig|1423782.4.peg.901"/>
<dbReference type="PROSITE" id="PS51740">
    <property type="entry name" value="SPOVT_ABRB"/>
    <property type="match status" value="1"/>
</dbReference>
<accession>A0A0R1X5C5</accession>
<comment type="caution">
    <text evidence="3">The sequence shown here is derived from an EMBL/GenBank/DDBJ whole genome shotgun (WGS) entry which is preliminary data.</text>
</comment>
<organism evidence="3 4">
    <name type="scientific">Limosilactobacillus panis DSM 6035</name>
    <dbReference type="NCBI Taxonomy" id="1423782"/>
    <lineage>
        <taxon>Bacteria</taxon>
        <taxon>Bacillati</taxon>
        <taxon>Bacillota</taxon>
        <taxon>Bacilli</taxon>
        <taxon>Lactobacillales</taxon>
        <taxon>Lactobacillaceae</taxon>
        <taxon>Limosilactobacillus</taxon>
    </lineage>
</organism>
<dbReference type="Proteomes" id="UP000051412">
    <property type="component" value="Unassembled WGS sequence"/>
</dbReference>
<dbReference type="InterPro" id="IPR037914">
    <property type="entry name" value="SpoVT-AbrB_sf"/>
</dbReference>
<dbReference type="SUPFAM" id="SSF89447">
    <property type="entry name" value="AbrB/MazE/MraZ-like"/>
    <property type="match status" value="1"/>
</dbReference>
<dbReference type="Pfam" id="PF04014">
    <property type="entry name" value="MazE_antitoxin"/>
    <property type="match status" value="1"/>
</dbReference>
<dbReference type="RefSeq" id="WP_047767674.1">
    <property type="nucleotide sequence ID" value="NZ_AZGM01000128.1"/>
</dbReference>
<reference evidence="3 4" key="1">
    <citation type="journal article" date="2015" name="Genome Announc.">
        <title>Expanding the biotechnology potential of lactobacilli through comparative genomics of 213 strains and associated genera.</title>
        <authorList>
            <person name="Sun Z."/>
            <person name="Harris H.M."/>
            <person name="McCann A."/>
            <person name="Guo C."/>
            <person name="Argimon S."/>
            <person name="Zhang W."/>
            <person name="Yang X."/>
            <person name="Jeffery I.B."/>
            <person name="Cooney J.C."/>
            <person name="Kagawa T.F."/>
            <person name="Liu W."/>
            <person name="Song Y."/>
            <person name="Salvetti E."/>
            <person name="Wrobel A."/>
            <person name="Rasinkangas P."/>
            <person name="Parkhill J."/>
            <person name="Rea M.C."/>
            <person name="O'Sullivan O."/>
            <person name="Ritari J."/>
            <person name="Douillard F.P."/>
            <person name="Paul Ross R."/>
            <person name="Yang R."/>
            <person name="Briner A.E."/>
            <person name="Felis G.E."/>
            <person name="de Vos W.M."/>
            <person name="Barrangou R."/>
            <person name="Klaenhammer T.R."/>
            <person name="Caufield P.W."/>
            <person name="Cui Y."/>
            <person name="Zhang H."/>
            <person name="O'Toole P.W."/>
        </authorList>
    </citation>
    <scope>NUCLEOTIDE SEQUENCE [LARGE SCALE GENOMIC DNA]</scope>
    <source>
        <strain evidence="3 4">DSM 6035</strain>
    </source>
</reference>
<dbReference type="EMBL" id="AZGM01000128">
    <property type="protein sequence ID" value="KRM25346.1"/>
    <property type="molecule type" value="Genomic_DNA"/>
</dbReference>
<keyword evidence="4" id="KW-1185">Reference proteome</keyword>
<feature type="domain" description="SpoVT-AbrB" evidence="2">
    <location>
        <begin position="7"/>
        <end position="54"/>
    </location>
</feature>
<dbReference type="InterPro" id="IPR007159">
    <property type="entry name" value="SpoVT-AbrB_dom"/>
</dbReference>
<dbReference type="STRING" id="1423782.FD32_GL000870"/>
<proteinExistence type="predicted"/>
<dbReference type="OrthoDB" id="2394761at2"/>
<evidence type="ECO:0000313" key="4">
    <source>
        <dbReference type="Proteomes" id="UP000051412"/>
    </source>
</evidence>
<dbReference type="SMART" id="SM00966">
    <property type="entry name" value="SpoVT_AbrB"/>
    <property type="match status" value="1"/>
</dbReference>
<dbReference type="AlphaFoldDB" id="A0A0R1X5C5"/>
<dbReference type="Gene3D" id="2.10.260.10">
    <property type="match status" value="1"/>
</dbReference>
<protein>
    <recommendedName>
        <fullName evidence="2">SpoVT-AbrB domain-containing protein</fullName>
    </recommendedName>
</protein>